<feature type="transmembrane region" description="Helical" evidence="1">
    <location>
        <begin position="177"/>
        <end position="194"/>
    </location>
</feature>
<keyword evidence="1" id="KW-0472">Membrane</keyword>
<dbReference type="EMBL" id="MN739494">
    <property type="protein sequence ID" value="QHT08351.1"/>
    <property type="molecule type" value="Genomic_DNA"/>
</dbReference>
<feature type="transmembrane region" description="Helical" evidence="1">
    <location>
        <begin position="139"/>
        <end position="157"/>
    </location>
</feature>
<reference evidence="2" key="1">
    <citation type="journal article" date="2020" name="Nature">
        <title>Giant virus diversity and host interactions through global metagenomics.</title>
        <authorList>
            <person name="Schulz F."/>
            <person name="Roux S."/>
            <person name="Paez-Espino D."/>
            <person name="Jungbluth S."/>
            <person name="Walsh D.A."/>
            <person name="Denef V.J."/>
            <person name="McMahon K.D."/>
            <person name="Konstantinidis K.T."/>
            <person name="Eloe-Fadrosh E.A."/>
            <person name="Kyrpides N.C."/>
            <person name="Woyke T."/>
        </authorList>
    </citation>
    <scope>NUCLEOTIDE SEQUENCE</scope>
    <source>
        <strain evidence="2">GVMAG-M-3300022752-66</strain>
    </source>
</reference>
<keyword evidence="1" id="KW-1133">Transmembrane helix</keyword>
<proteinExistence type="predicted"/>
<evidence type="ECO:0000313" key="2">
    <source>
        <dbReference type="EMBL" id="QHT08351.1"/>
    </source>
</evidence>
<accession>A0A6C0CVH5</accession>
<name>A0A6C0CVH5_9ZZZZ</name>
<evidence type="ECO:0000256" key="1">
    <source>
        <dbReference type="SAM" id="Phobius"/>
    </source>
</evidence>
<keyword evidence="1" id="KW-0812">Transmembrane</keyword>
<organism evidence="2">
    <name type="scientific">viral metagenome</name>
    <dbReference type="NCBI Taxonomy" id="1070528"/>
    <lineage>
        <taxon>unclassified sequences</taxon>
        <taxon>metagenomes</taxon>
        <taxon>organismal metagenomes</taxon>
    </lineage>
</organism>
<sequence>MSSDTTSIMDLPTDPTGGGSIGGNVSLSINETNQVISGGGNVGGQGQGQGVSLDQSTINQIVNGLQQASSAGLTQLQSRDIPRNTENIIQDPQIQPNYIPPNRETEDYIGDYEDNDEIISKYNRRVDQDSSLDQLYDEIQVPLLICILYFLFQLPIFKRLLFKYFPVLFFKDGNINIYGYLFTSVLFGTLYYFISKVTTHFSTF</sequence>
<dbReference type="AlphaFoldDB" id="A0A6C0CVH5"/>
<protein>
    <submittedName>
        <fullName evidence="2">Uncharacterized protein</fullName>
    </submittedName>
</protein>